<dbReference type="InterPro" id="IPR011047">
    <property type="entry name" value="Quinoprotein_ADH-like_sf"/>
</dbReference>
<dbReference type="PROSITE" id="PS50853">
    <property type="entry name" value="FN3"/>
    <property type="match status" value="1"/>
</dbReference>
<dbReference type="RefSeq" id="WP_038336714.1">
    <property type="nucleotide sequence ID" value="NZ_JSYQ01000029.1"/>
</dbReference>
<dbReference type="PANTHER" id="PTHR42754">
    <property type="entry name" value="ENDOGLUCANASE"/>
    <property type="match status" value="1"/>
</dbReference>
<feature type="domain" description="Fibronectin type-III" evidence="1">
    <location>
        <begin position="37"/>
        <end position="125"/>
    </location>
</feature>
<dbReference type="PROSITE" id="PS51257">
    <property type="entry name" value="PROKAR_LIPOPROTEIN"/>
    <property type="match status" value="1"/>
</dbReference>
<dbReference type="PANTHER" id="PTHR42754:SF1">
    <property type="entry name" value="LIPOPROTEIN"/>
    <property type="match status" value="1"/>
</dbReference>
<accession>A0A376G8L9</accession>
<protein>
    <recommendedName>
        <fullName evidence="1">Fibronectin type-III domain-containing protein</fullName>
    </recommendedName>
</protein>
<dbReference type="Proteomes" id="UP000254737">
    <property type="component" value="Unassembled WGS sequence"/>
</dbReference>
<dbReference type="OrthoDB" id="9811934at2"/>
<dbReference type="Gene3D" id="2.60.40.10">
    <property type="entry name" value="Immunoglobulins"/>
    <property type="match status" value="1"/>
</dbReference>
<dbReference type="CDD" id="cd00063">
    <property type="entry name" value="FN3"/>
    <property type="match status" value="1"/>
</dbReference>
<dbReference type="InterPro" id="IPR003961">
    <property type="entry name" value="FN3_dom"/>
</dbReference>
<dbReference type="AlphaFoldDB" id="A0A376G8L9"/>
<gene>
    <name evidence="2" type="ORF">NCTC13456_01812</name>
</gene>
<dbReference type="STRING" id="343874.GCA_000805695_01909"/>
<name>A0A376G8L9_9FLAO</name>
<reference evidence="2 3" key="1">
    <citation type="submission" date="2018-06" db="EMBL/GenBank/DDBJ databases">
        <authorList>
            <consortium name="Pathogen Informatics"/>
            <person name="Doyle S."/>
        </authorList>
    </citation>
    <scope>NUCLEOTIDE SEQUENCE [LARGE SCALE GENOMIC DNA]</scope>
    <source>
        <strain evidence="2 3">NCTC13456</strain>
    </source>
</reference>
<evidence type="ECO:0000259" key="1">
    <source>
        <dbReference type="PROSITE" id="PS50853"/>
    </source>
</evidence>
<dbReference type="SUPFAM" id="SSF49265">
    <property type="entry name" value="Fibronectin type III"/>
    <property type="match status" value="1"/>
</dbReference>
<evidence type="ECO:0000313" key="2">
    <source>
        <dbReference type="EMBL" id="STD55832.1"/>
    </source>
</evidence>
<dbReference type="InterPro" id="IPR036116">
    <property type="entry name" value="FN3_sf"/>
</dbReference>
<organism evidence="2 3">
    <name type="scientific">Empedobacter falsenii</name>
    <dbReference type="NCBI Taxonomy" id="343874"/>
    <lineage>
        <taxon>Bacteria</taxon>
        <taxon>Pseudomonadati</taxon>
        <taxon>Bacteroidota</taxon>
        <taxon>Flavobacteriia</taxon>
        <taxon>Flavobacteriales</taxon>
        <taxon>Weeksellaceae</taxon>
        <taxon>Empedobacter</taxon>
    </lineage>
</organism>
<dbReference type="SUPFAM" id="SSF50998">
    <property type="entry name" value="Quinoprotein alcohol dehydrogenase-like"/>
    <property type="match status" value="1"/>
</dbReference>
<sequence length="498" mass="58296">MQYIKIFLFFSIGFLFSCSNDDDKLDIKDDVTKENLAPRNFEITIKDVTHSSAKIIWNAAIDPDNDPVKYDIYLENVKIFSDINNLEVEFQNLEELKNYSGYIIAKDSHGNETREYFKFITFKYYLKFMKDYDYGPSKFHGELSSITLTEDNHYLVSGIFSRSVFVFKINAEGDLIWNKYYTFSDPDFYQTLNKPVEIINSNNGSIFTYQHYIVQLDKDGNKIWQKDFREIYGYNQYILLESLKYDQQNNLVVVGNHMSSEFMDDIKGVAVKFSPNKNILWHKSYELDYYNNILDLAFDQNNNIMMFGDTRLEDQNGTYSNAKFWLFKIDTNGNKIFEKKFGDGYCFPIKIINTKDNNFIIQGHWSGAYDKRFDLIKKIDQSGNFIWEHTFQSDEIVQFSVTELSNSDILVTGQDSYNRSMGFSNIRYINLSPDGKKLWQKTIVFDYSYTGGVDVLATDDGGFTMISDFVKIDYNYYSMYPNAKILLLKSDPFGKITM</sequence>
<dbReference type="EMBL" id="UFXS01000001">
    <property type="protein sequence ID" value="STD55832.1"/>
    <property type="molecule type" value="Genomic_DNA"/>
</dbReference>
<dbReference type="InterPro" id="IPR013783">
    <property type="entry name" value="Ig-like_fold"/>
</dbReference>
<proteinExistence type="predicted"/>
<evidence type="ECO:0000313" key="3">
    <source>
        <dbReference type="Proteomes" id="UP000254737"/>
    </source>
</evidence>